<dbReference type="PROSITE" id="PS50178">
    <property type="entry name" value="ZF_FYVE"/>
    <property type="match status" value="1"/>
</dbReference>
<feature type="region of interest" description="Disordered" evidence="11">
    <location>
        <begin position="491"/>
        <end position="520"/>
    </location>
</feature>
<dbReference type="SMART" id="SM00064">
    <property type="entry name" value="FYVE"/>
    <property type="match status" value="1"/>
</dbReference>
<reference evidence="14 15" key="1">
    <citation type="submission" date="2023-04" db="EMBL/GenBank/DDBJ databases">
        <title>Genome of Basidiobolus ranarum AG-B5.</title>
        <authorList>
            <person name="Stajich J.E."/>
            <person name="Carter-House D."/>
            <person name="Gryganskyi A."/>
        </authorList>
    </citation>
    <scope>NUCLEOTIDE SEQUENCE [LARGE SCALE GENOMIC DNA]</scope>
    <source>
        <strain evidence="14 15">AG-B5</strain>
    </source>
</reference>
<evidence type="ECO:0000313" key="14">
    <source>
        <dbReference type="EMBL" id="KAK9759585.1"/>
    </source>
</evidence>
<gene>
    <name evidence="14" type="primary">VPS27_2</name>
    <name evidence="14" type="ORF">K7432_017265</name>
</gene>
<keyword evidence="15" id="KW-1185">Reference proteome</keyword>
<evidence type="ECO:0000256" key="11">
    <source>
        <dbReference type="SAM" id="MobiDB-lite"/>
    </source>
</evidence>
<evidence type="ECO:0000256" key="9">
    <source>
        <dbReference type="ARBA" id="ARBA00023136"/>
    </source>
</evidence>
<accession>A0ABR2WDL4</accession>
<evidence type="ECO:0000256" key="2">
    <source>
        <dbReference type="ARBA" id="ARBA00008597"/>
    </source>
</evidence>
<dbReference type="SUPFAM" id="SSF48464">
    <property type="entry name" value="ENTH/VHS domain"/>
    <property type="match status" value="1"/>
</dbReference>
<sequence>MDNLVAILKNSTSVNREVKYKILDLIKSWAEAFHSKNELFYIQQVYKRLEVEGYPFPKTSRVNPNLFDTTTVPEWSDSDVCMRCRTPFTITTRKHHCRNCGQTFCQPCSSNNTPLPHFGVHESVRVCHGCYLKLKKVVGPIEVSENINSSQTSRAATATVATGIQSTPNEDDDLKRAIELSLKEAQNRFGHASISRPNSIENSKIEPNVNEDEEANLATAIAASLRETHISQTWPDPTKQLQSNNQNQRTASFPGELSTSEKENIEMFATLVSRIQQSGDDPTRDSNIQELYGEVGALQSKLVQNLEDSMQQHRSYVQLYDKITTAVKLYERLLEERLSNIHITQPLQRNTNDYRFAHPQTYPRLSSVTQQYPQKKSYVDYSKYPSSSRASHEDFTSRVEHPTNHSHLQQYGYMYPPICFTPEQRNPYTEVVAMSSGSEQNGYTRPADPRSQAYFNFTNDNSTNSQSGYCKNVYPQQLAPAPLVSDSLQTTHTWHPANPSNSHFDAATSSYHTYPPPKDT</sequence>
<dbReference type="Gene3D" id="1.20.5.1940">
    <property type="match status" value="1"/>
</dbReference>
<evidence type="ECO:0000256" key="4">
    <source>
        <dbReference type="ARBA" id="ARBA00022723"/>
    </source>
</evidence>
<dbReference type="InterPro" id="IPR008942">
    <property type="entry name" value="ENTH_VHS"/>
</dbReference>
<evidence type="ECO:0000256" key="6">
    <source>
        <dbReference type="ARBA" id="ARBA00022753"/>
    </source>
</evidence>
<protein>
    <recommendedName>
        <fullName evidence="3">Vacuolar protein sorting-associated protein 27</fullName>
    </recommendedName>
</protein>
<keyword evidence="5" id="KW-0677">Repeat</keyword>
<evidence type="ECO:0000259" key="13">
    <source>
        <dbReference type="PROSITE" id="PS50179"/>
    </source>
</evidence>
<dbReference type="Pfam" id="PF02809">
    <property type="entry name" value="UIM"/>
    <property type="match status" value="2"/>
</dbReference>
<feature type="region of interest" description="Disordered" evidence="11">
    <location>
        <begin position="234"/>
        <end position="258"/>
    </location>
</feature>
<feature type="non-terminal residue" evidence="14">
    <location>
        <position position="520"/>
    </location>
</feature>
<dbReference type="InterPro" id="IPR049425">
    <property type="entry name" value="Vps27_GAT-like"/>
</dbReference>
<dbReference type="InterPro" id="IPR011011">
    <property type="entry name" value="Znf_FYVE_PHD"/>
</dbReference>
<dbReference type="InterPro" id="IPR017455">
    <property type="entry name" value="Znf_FYVE-rel"/>
</dbReference>
<evidence type="ECO:0000313" key="15">
    <source>
        <dbReference type="Proteomes" id="UP001479436"/>
    </source>
</evidence>
<keyword evidence="9" id="KW-0472">Membrane</keyword>
<comment type="subcellular location">
    <subcellularLocation>
        <location evidence="1">Endosome membrane</location>
        <topology evidence="1">Peripheral membrane protein</topology>
        <orientation evidence="1">Cytoplasmic side</orientation>
    </subcellularLocation>
</comment>
<dbReference type="PANTHER" id="PTHR47794:SF1">
    <property type="entry name" value="VACUOLAR PROTEIN SORTING-ASSOCIATED PROTEIN 27"/>
    <property type="match status" value="1"/>
</dbReference>
<feature type="compositionally biased region" description="Polar residues" evidence="11">
    <location>
        <begin position="491"/>
        <end position="512"/>
    </location>
</feature>
<keyword evidence="4" id="KW-0479">Metal-binding</keyword>
<evidence type="ECO:0000256" key="1">
    <source>
        <dbReference type="ARBA" id="ARBA00004125"/>
    </source>
</evidence>
<keyword evidence="7 10" id="KW-0863">Zinc-finger</keyword>
<dbReference type="Gene3D" id="1.25.40.90">
    <property type="match status" value="1"/>
</dbReference>
<dbReference type="EMBL" id="JASJQH010003546">
    <property type="protein sequence ID" value="KAK9759585.1"/>
    <property type="molecule type" value="Genomic_DNA"/>
</dbReference>
<dbReference type="PANTHER" id="PTHR47794">
    <property type="entry name" value="VACUOLAR PROTEIN SORTING-ASSOCIATED PROTEIN 27"/>
    <property type="match status" value="1"/>
</dbReference>
<dbReference type="InterPro" id="IPR013083">
    <property type="entry name" value="Znf_RING/FYVE/PHD"/>
</dbReference>
<feature type="compositionally biased region" description="Polar residues" evidence="11">
    <location>
        <begin position="234"/>
        <end position="251"/>
    </location>
</feature>
<dbReference type="PROSITE" id="PS50330">
    <property type="entry name" value="UIM"/>
    <property type="match status" value="1"/>
</dbReference>
<dbReference type="InterPro" id="IPR000306">
    <property type="entry name" value="Znf_FYVE"/>
</dbReference>
<evidence type="ECO:0000256" key="7">
    <source>
        <dbReference type="ARBA" id="ARBA00022771"/>
    </source>
</evidence>
<dbReference type="Pfam" id="PF01363">
    <property type="entry name" value="FYVE"/>
    <property type="match status" value="1"/>
</dbReference>
<evidence type="ECO:0000256" key="10">
    <source>
        <dbReference type="PROSITE-ProRule" id="PRU00091"/>
    </source>
</evidence>
<keyword evidence="6" id="KW-0967">Endosome</keyword>
<dbReference type="SMART" id="SM00726">
    <property type="entry name" value="UIM"/>
    <property type="match status" value="2"/>
</dbReference>
<dbReference type="InterPro" id="IPR003903">
    <property type="entry name" value="UIM_dom"/>
</dbReference>
<feature type="domain" description="FYVE-type" evidence="12">
    <location>
        <begin position="75"/>
        <end position="135"/>
    </location>
</feature>
<keyword evidence="8" id="KW-0862">Zinc</keyword>
<proteinExistence type="inferred from homology"/>
<evidence type="ECO:0000256" key="3">
    <source>
        <dbReference type="ARBA" id="ARBA00017753"/>
    </source>
</evidence>
<dbReference type="Gene3D" id="3.30.40.10">
    <property type="entry name" value="Zinc/RING finger domain, C3HC4 (zinc finger)"/>
    <property type="match status" value="1"/>
</dbReference>
<dbReference type="Gene3D" id="6.10.140.100">
    <property type="match status" value="1"/>
</dbReference>
<evidence type="ECO:0000256" key="8">
    <source>
        <dbReference type="ARBA" id="ARBA00022833"/>
    </source>
</evidence>
<organism evidence="14 15">
    <name type="scientific">Basidiobolus ranarum</name>
    <dbReference type="NCBI Taxonomy" id="34480"/>
    <lineage>
        <taxon>Eukaryota</taxon>
        <taxon>Fungi</taxon>
        <taxon>Fungi incertae sedis</taxon>
        <taxon>Zoopagomycota</taxon>
        <taxon>Entomophthoromycotina</taxon>
        <taxon>Basidiobolomycetes</taxon>
        <taxon>Basidiobolales</taxon>
        <taxon>Basidiobolaceae</taxon>
        <taxon>Basidiobolus</taxon>
    </lineage>
</organism>
<feature type="domain" description="VHS" evidence="13">
    <location>
        <begin position="1"/>
        <end position="57"/>
    </location>
</feature>
<comment type="caution">
    <text evidence="14">The sequence shown here is derived from an EMBL/GenBank/DDBJ whole genome shotgun (WGS) entry which is preliminary data.</text>
</comment>
<comment type="similarity">
    <text evidence="2">Belongs to the VPS27 family.</text>
</comment>
<dbReference type="PROSITE" id="PS50179">
    <property type="entry name" value="VHS"/>
    <property type="match status" value="1"/>
</dbReference>
<evidence type="ECO:0000256" key="5">
    <source>
        <dbReference type="ARBA" id="ARBA00022737"/>
    </source>
</evidence>
<dbReference type="InterPro" id="IPR002014">
    <property type="entry name" value="VHS_dom"/>
</dbReference>
<dbReference type="Pfam" id="PF21356">
    <property type="entry name" value="Vps27_GAT-like"/>
    <property type="match status" value="1"/>
</dbReference>
<dbReference type="Proteomes" id="UP001479436">
    <property type="component" value="Unassembled WGS sequence"/>
</dbReference>
<evidence type="ECO:0000259" key="12">
    <source>
        <dbReference type="PROSITE" id="PS50178"/>
    </source>
</evidence>
<name>A0ABR2WDL4_9FUNG</name>
<dbReference type="SUPFAM" id="SSF57903">
    <property type="entry name" value="FYVE/PHD zinc finger"/>
    <property type="match status" value="1"/>
</dbReference>